<evidence type="ECO:0000313" key="7">
    <source>
        <dbReference type="EMBL" id="MFF3665070.1"/>
    </source>
</evidence>
<name>A0ABW6SMS3_9ACTN</name>
<sequence>MVTAGQVIAFAAVIQLGAMSPGPDFAVVVRQAAVSGRRGGMAAALGVAGGVFVWAAAAALGVAALLAASATAFTITKIAGAAYLLYLGARSLQAAYRGSEAPLETMTETVTGGGILDGFRRGLLCNLLNPKAAAFFVALMPQFLGNHPATADTLVLSAIAVLVTAIWFVVLANVVGSLRAFFTRRRVRRALDAGSGAVLIGLGVRLAATSN</sequence>
<dbReference type="PIRSF" id="PIRSF006324">
    <property type="entry name" value="LeuE"/>
    <property type="match status" value="1"/>
</dbReference>
<dbReference type="Pfam" id="PF01810">
    <property type="entry name" value="LysE"/>
    <property type="match status" value="1"/>
</dbReference>
<evidence type="ECO:0000256" key="4">
    <source>
        <dbReference type="ARBA" id="ARBA00022989"/>
    </source>
</evidence>
<evidence type="ECO:0000256" key="3">
    <source>
        <dbReference type="ARBA" id="ARBA00022692"/>
    </source>
</evidence>
<dbReference type="PANTHER" id="PTHR30086:SF20">
    <property type="entry name" value="ARGININE EXPORTER PROTEIN ARGO-RELATED"/>
    <property type="match status" value="1"/>
</dbReference>
<dbReference type="InterPro" id="IPR001123">
    <property type="entry name" value="LeuE-type"/>
</dbReference>
<feature type="transmembrane region" description="Helical" evidence="6">
    <location>
        <begin position="42"/>
        <end position="68"/>
    </location>
</feature>
<reference evidence="7 8" key="1">
    <citation type="submission" date="2024-10" db="EMBL/GenBank/DDBJ databases">
        <title>The Natural Products Discovery Center: Release of the First 8490 Sequenced Strains for Exploring Actinobacteria Biosynthetic Diversity.</title>
        <authorList>
            <person name="Kalkreuter E."/>
            <person name="Kautsar S.A."/>
            <person name="Yang D."/>
            <person name="Bader C.D."/>
            <person name="Teijaro C.N."/>
            <person name="Fluegel L."/>
            <person name="Davis C.M."/>
            <person name="Simpson J.R."/>
            <person name="Lauterbach L."/>
            <person name="Steele A.D."/>
            <person name="Gui C."/>
            <person name="Meng S."/>
            <person name="Li G."/>
            <person name="Viehrig K."/>
            <person name="Ye F."/>
            <person name="Su P."/>
            <person name="Kiefer A.F."/>
            <person name="Nichols A."/>
            <person name="Cepeda A.J."/>
            <person name="Yan W."/>
            <person name="Fan B."/>
            <person name="Jiang Y."/>
            <person name="Adhikari A."/>
            <person name="Zheng C.-J."/>
            <person name="Schuster L."/>
            <person name="Cowan T.M."/>
            <person name="Smanski M.J."/>
            <person name="Chevrette M.G."/>
            <person name="De Carvalho L.P.S."/>
            <person name="Shen B."/>
        </authorList>
    </citation>
    <scope>NUCLEOTIDE SEQUENCE [LARGE SCALE GENOMIC DNA]</scope>
    <source>
        <strain evidence="7 8">NPDC002173</strain>
    </source>
</reference>
<keyword evidence="2" id="KW-1003">Cell membrane</keyword>
<feature type="transmembrane region" description="Helical" evidence="6">
    <location>
        <begin position="123"/>
        <end position="144"/>
    </location>
</feature>
<keyword evidence="5 6" id="KW-0472">Membrane</keyword>
<evidence type="ECO:0000313" key="8">
    <source>
        <dbReference type="Proteomes" id="UP001602013"/>
    </source>
</evidence>
<keyword evidence="8" id="KW-1185">Reference proteome</keyword>
<keyword evidence="3 6" id="KW-0812">Transmembrane</keyword>
<dbReference type="RefSeq" id="WP_387409088.1">
    <property type="nucleotide sequence ID" value="NZ_JBIASD010000003.1"/>
</dbReference>
<dbReference type="Proteomes" id="UP001602013">
    <property type="component" value="Unassembled WGS sequence"/>
</dbReference>
<evidence type="ECO:0000256" key="5">
    <source>
        <dbReference type="ARBA" id="ARBA00023136"/>
    </source>
</evidence>
<gene>
    <name evidence="7" type="ORF">ACFYXI_05695</name>
</gene>
<keyword evidence="4 6" id="KW-1133">Transmembrane helix</keyword>
<protein>
    <submittedName>
        <fullName evidence="7">LysE family translocator</fullName>
    </submittedName>
</protein>
<organism evidence="7 8">
    <name type="scientific">Microtetraspora malaysiensis</name>
    <dbReference type="NCBI Taxonomy" id="161358"/>
    <lineage>
        <taxon>Bacteria</taxon>
        <taxon>Bacillati</taxon>
        <taxon>Actinomycetota</taxon>
        <taxon>Actinomycetes</taxon>
        <taxon>Streptosporangiales</taxon>
        <taxon>Streptosporangiaceae</taxon>
        <taxon>Microtetraspora</taxon>
    </lineage>
</organism>
<evidence type="ECO:0000256" key="6">
    <source>
        <dbReference type="SAM" id="Phobius"/>
    </source>
</evidence>
<evidence type="ECO:0000256" key="1">
    <source>
        <dbReference type="ARBA" id="ARBA00004651"/>
    </source>
</evidence>
<accession>A0ABW6SMS3</accession>
<comment type="caution">
    <text evidence="7">The sequence shown here is derived from an EMBL/GenBank/DDBJ whole genome shotgun (WGS) entry which is preliminary data.</text>
</comment>
<comment type="subcellular location">
    <subcellularLocation>
        <location evidence="1">Cell membrane</location>
        <topology evidence="1">Multi-pass membrane protein</topology>
    </subcellularLocation>
</comment>
<feature type="transmembrane region" description="Helical" evidence="6">
    <location>
        <begin position="156"/>
        <end position="178"/>
    </location>
</feature>
<evidence type="ECO:0000256" key="2">
    <source>
        <dbReference type="ARBA" id="ARBA00022475"/>
    </source>
</evidence>
<dbReference type="EMBL" id="JBIASD010000003">
    <property type="protein sequence ID" value="MFF3665070.1"/>
    <property type="molecule type" value="Genomic_DNA"/>
</dbReference>
<dbReference type="PANTHER" id="PTHR30086">
    <property type="entry name" value="ARGININE EXPORTER PROTEIN ARGO"/>
    <property type="match status" value="1"/>
</dbReference>
<proteinExistence type="predicted"/>